<evidence type="ECO:0000256" key="1">
    <source>
        <dbReference type="ARBA" id="ARBA00022475"/>
    </source>
</evidence>
<gene>
    <name evidence="9" type="primary">fliO</name>
    <name evidence="9" type="ORF">ERS008491_00324</name>
</gene>
<dbReference type="GO" id="GO:0005886">
    <property type="term" value="C:plasma membrane"/>
    <property type="evidence" value="ECO:0007669"/>
    <property type="project" value="UniProtKB-SubCell"/>
</dbReference>
<accession>A0A0T9KJN0</accession>
<keyword evidence="9" id="KW-0966">Cell projection</keyword>
<keyword evidence="9" id="KW-0969">Cilium</keyword>
<feature type="region of interest" description="Disordered" evidence="8">
    <location>
        <begin position="134"/>
        <end position="154"/>
    </location>
</feature>
<evidence type="ECO:0000313" key="10">
    <source>
        <dbReference type="Proteomes" id="UP000045824"/>
    </source>
</evidence>
<dbReference type="PANTHER" id="PTHR38766">
    <property type="entry name" value="FLAGELLAR PROTEIN FLIO"/>
    <property type="match status" value="1"/>
</dbReference>
<dbReference type="RefSeq" id="WP_050095111.1">
    <property type="nucleotide sequence ID" value="NZ_CABHXR010000051.1"/>
</dbReference>
<evidence type="ECO:0000256" key="2">
    <source>
        <dbReference type="ARBA" id="ARBA00022692"/>
    </source>
</evidence>
<name>A0A0T9KJN0_YERKR</name>
<proteinExistence type="inferred from homology"/>
<organism evidence="9 10">
    <name type="scientific">Yersinia kristensenii</name>
    <dbReference type="NCBI Taxonomy" id="28152"/>
    <lineage>
        <taxon>Bacteria</taxon>
        <taxon>Pseudomonadati</taxon>
        <taxon>Pseudomonadota</taxon>
        <taxon>Gammaproteobacteria</taxon>
        <taxon>Enterobacterales</taxon>
        <taxon>Yersiniaceae</taxon>
        <taxon>Yersinia</taxon>
    </lineage>
</organism>
<dbReference type="Pfam" id="PF04347">
    <property type="entry name" value="FliO"/>
    <property type="match status" value="1"/>
</dbReference>
<keyword evidence="4 7" id="KW-0472">Membrane</keyword>
<dbReference type="NCBIfam" id="TIGR03500">
    <property type="entry name" value="FliO_TIGR"/>
    <property type="match status" value="1"/>
</dbReference>
<keyword evidence="2 7" id="KW-0812">Transmembrane</keyword>
<comment type="similarity">
    <text evidence="6 7">Belongs to the FliO/MopB family.</text>
</comment>
<evidence type="ECO:0000256" key="5">
    <source>
        <dbReference type="ARBA" id="ARBA00023143"/>
    </source>
</evidence>
<keyword evidence="3 7" id="KW-1133">Transmembrane helix</keyword>
<comment type="subcellular location">
    <subcellularLocation>
        <location evidence="7">Cell membrane</location>
    </subcellularLocation>
    <subcellularLocation>
        <location evidence="7">Bacterial flagellum basal body</location>
    </subcellularLocation>
</comment>
<feature type="transmembrane region" description="Helical" evidence="7">
    <location>
        <begin position="59"/>
        <end position="81"/>
    </location>
</feature>
<evidence type="ECO:0000256" key="6">
    <source>
        <dbReference type="ARBA" id="ARBA00037937"/>
    </source>
</evidence>
<evidence type="ECO:0000256" key="7">
    <source>
        <dbReference type="RuleBase" id="RU362064"/>
    </source>
</evidence>
<keyword evidence="9" id="KW-0282">Flagellum</keyword>
<dbReference type="Proteomes" id="UP000045824">
    <property type="component" value="Unassembled WGS sequence"/>
</dbReference>
<feature type="region of interest" description="Disordered" evidence="8">
    <location>
        <begin position="1"/>
        <end position="37"/>
    </location>
</feature>
<sequence>MTAAQTVAITSTESTSTADTPVATNTSVTSPQTPVTGFAASHPGIATQQTAPAMPAGSVLTQVGSVLGGILLLILFAAWLVRRLGFAPQARNNKLLNVRASCQVGQRERVVIVEVDNTWLVLGVTAQQVTPLHTLTRPPDDETSTALSSDTGKPADFRQLLNTYLLNKKPLLNKNSLLNKKSKPPEKSA</sequence>
<dbReference type="GO" id="GO:0009425">
    <property type="term" value="C:bacterial-type flagellum basal body"/>
    <property type="evidence" value="ECO:0007669"/>
    <property type="project" value="UniProtKB-SubCell"/>
</dbReference>
<dbReference type="InterPro" id="IPR022781">
    <property type="entry name" value="Flagellar_biosynth_FliO"/>
</dbReference>
<dbReference type="AlphaFoldDB" id="A0A0T9KJN0"/>
<evidence type="ECO:0000256" key="3">
    <source>
        <dbReference type="ARBA" id="ARBA00022989"/>
    </source>
</evidence>
<dbReference type="InterPro" id="IPR052205">
    <property type="entry name" value="FliO/MopB"/>
</dbReference>
<dbReference type="EMBL" id="CPYI01000001">
    <property type="protein sequence ID" value="CNE06514.1"/>
    <property type="molecule type" value="Genomic_DNA"/>
</dbReference>
<keyword evidence="5 7" id="KW-0975">Bacterial flagellum</keyword>
<feature type="compositionally biased region" description="Polar residues" evidence="8">
    <location>
        <begin position="1"/>
        <end position="35"/>
    </location>
</feature>
<keyword evidence="1 7" id="KW-1003">Cell membrane</keyword>
<reference evidence="9 10" key="1">
    <citation type="submission" date="2015-03" db="EMBL/GenBank/DDBJ databases">
        <authorList>
            <person name="Murphy D."/>
        </authorList>
    </citation>
    <scope>NUCLEOTIDE SEQUENCE [LARGE SCALE GENOMIC DNA]</scope>
    <source>
        <strain evidence="9 10">FCF326</strain>
    </source>
</reference>
<protein>
    <recommendedName>
        <fullName evidence="7">Flagellar protein</fullName>
    </recommendedName>
</protein>
<dbReference type="GO" id="GO:0044781">
    <property type="term" value="P:bacterial-type flagellum organization"/>
    <property type="evidence" value="ECO:0007669"/>
    <property type="project" value="UniProtKB-UniRule"/>
</dbReference>
<evidence type="ECO:0000256" key="4">
    <source>
        <dbReference type="ARBA" id="ARBA00023136"/>
    </source>
</evidence>
<dbReference type="PANTHER" id="PTHR38766:SF1">
    <property type="entry name" value="FLAGELLAR PROTEIN FLIO"/>
    <property type="match status" value="1"/>
</dbReference>
<evidence type="ECO:0000256" key="8">
    <source>
        <dbReference type="SAM" id="MobiDB-lite"/>
    </source>
</evidence>
<evidence type="ECO:0000313" key="9">
    <source>
        <dbReference type="EMBL" id="CNE06514.1"/>
    </source>
</evidence>